<feature type="transmembrane region" description="Helical" evidence="8">
    <location>
        <begin position="49"/>
        <end position="70"/>
    </location>
</feature>
<dbReference type="EMBL" id="MJIL01000089">
    <property type="protein sequence ID" value="OLQ73096.1"/>
    <property type="molecule type" value="Genomic_DNA"/>
</dbReference>
<dbReference type="NCBIfam" id="TIGR01403">
    <property type="entry name" value="fliQ_rel_III"/>
    <property type="match status" value="1"/>
</dbReference>
<dbReference type="PANTHER" id="PTHR34040">
    <property type="entry name" value="FLAGELLAR BIOSYNTHETIC PROTEIN FLIQ"/>
    <property type="match status" value="1"/>
</dbReference>
<reference evidence="9 10" key="1">
    <citation type="submission" date="2016-09" db="EMBL/GenBank/DDBJ databases">
        <title>Photobacterium proteolyticum sp. nov. a protease producing bacterium isolated from ocean sediments of Laizhou Bay.</title>
        <authorList>
            <person name="Li Y."/>
        </authorList>
    </citation>
    <scope>NUCLEOTIDE SEQUENCE [LARGE SCALE GENOMIC DNA]</scope>
    <source>
        <strain evidence="9 10">13-12</strain>
    </source>
</reference>
<keyword evidence="4 8" id="KW-0812">Transmembrane</keyword>
<dbReference type="GO" id="GO:0005886">
    <property type="term" value="C:plasma membrane"/>
    <property type="evidence" value="ECO:0007669"/>
    <property type="project" value="UniProtKB-SubCell"/>
</dbReference>
<dbReference type="RefSeq" id="WP_075766738.1">
    <property type="nucleotide sequence ID" value="NZ_MJIL01000089.1"/>
</dbReference>
<evidence type="ECO:0000256" key="8">
    <source>
        <dbReference type="SAM" id="Phobius"/>
    </source>
</evidence>
<dbReference type="OrthoDB" id="9806440at2"/>
<accession>A0A1Q9GF80</accession>
<keyword evidence="6" id="KW-0843">Virulence</keyword>
<comment type="subcellular location">
    <subcellularLocation>
        <location evidence="1">Cell membrane</location>
        <topology evidence="1">Multi-pass membrane protein</topology>
    </subcellularLocation>
</comment>
<keyword evidence="7 8" id="KW-0472">Membrane</keyword>
<evidence type="ECO:0000256" key="7">
    <source>
        <dbReference type="ARBA" id="ARBA00023136"/>
    </source>
</evidence>
<keyword evidence="10" id="KW-1185">Reference proteome</keyword>
<keyword evidence="5 8" id="KW-1133">Transmembrane helix</keyword>
<feature type="transmembrane region" description="Helical" evidence="8">
    <location>
        <begin position="12"/>
        <end position="37"/>
    </location>
</feature>
<evidence type="ECO:0000256" key="2">
    <source>
        <dbReference type="ARBA" id="ARBA00006156"/>
    </source>
</evidence>
<name>A0A1Q9GF80_9GAMM</name>
<proteinExistence type="inferred from homology"/>
<evidence type="ECO:0000256" key="1">
    <source>
        <dbReference type="ARBA" id="ARBA00004651"/>
    </source>
</evidence>
<keyword evidence="3" id="KW-1003">Cell membrane</keyword>
<dbReference type="InterPro" id="IPR002191">
    <property type="entry name" value="Bac_export_3"/>
</dbReference>
<dbReference type="PRINTS" id="PR00952">
    <property type="entry name" value="TYPE3IMQPROT"/>
</dbReference>
<dbReference type="InterPro" id="IPR006306">
    <property type="entry name" value="T3SS_HrpO"/>
</dbReference>
<protein>
    <submittedName>
        <fullName evidence="9">EscS/YscS/HrcS family type III secretion system export apparatus protein</fullName>
    </submittedName>
</protein>
<evidence type="ECO:0000256" key="4">
    <source>
        <dbReference type="ARBA" id="ARBA00022692"/>
    </source>
</evidence>
<evidence type="ECO:0000256" key="3">
    <source>
        <dbReference type="ARBA" id="ARBA00022475"/>
    </source>
</evidence>
<sequence>MGQAELVAMTAQAIQLVLLLSLPPIVAAALVGTLVALLQALTQVQEQTLSFVIKLIAVIMVLFFTAHWLGGQLYQYSLHLFDSLPDVL</sequence>
<dbReference type="PIRSF" id="PIRSF004669">
    <property type="entry name" value="FliQ"/>
    <property type="match status" value="1"/>
</dbReference>
<evidence type="ECO:0000256" key="6">
    <source>
        <dbReference type="ARBA" id="ARBA00023026"/>
    </source>
</evidence>
<dbReference type="STRING" id="1903952.BIT28_12065"/>
<organism evidence="9 10">
    <name type="scientific">Photobacterium proteolyticum</name>
    <dbReference type="NCBI Taxonomy" id="1903952"/>
    <lineage>
        <taxon>Bacteria</taxon>
        <taxon>Pseudomonadati</taxon>
        <taxon>Pseudomonadota</taxon>
        <taxon>Gammaproteobacteria</taxon>
        <taxon>Vibrionales</taxon>
        <taxon>Vibrionaceae</taxon>
        <taxon>Photobacterium</taxon>
    </lineage>
</organism>
<evidence type="ECO:0000313" key="10">
    <source>
        <dbReference type="Proteomes" id="UP000186905"/>
    </source>
</evidence>
<dbReference type="GO" id="GO:0009306">
    <property type="term" value="P:protein secretion"/>
    <property type="evidence" value="ECO:0007669"/>
    <property type="project" value="InterPro"/>
</dbReference>
<evidence type="ECO:0000256" key="5">
    <source>
        <dbReference type="ARBA" id="ARBA00022989"/>
    </source>
</evidence>
<dbReference type="Proteomes" id="UP000186905">
    <property type="component" value="Unassembled WGS sequence"/>
</dbReference>
<dbReference type="AlphaFoldDB" id="A0A1Q9GF80"/>
<comment type="caution">
    <text evidence="9">The sequence shown here is derived from an EMBL/GenBank/DDBJ whole genome shotgun (WGS) entry which is preliminary data.</text>
</comment>
<gene>
    <name evidence="9" type="ORF">BIT28_12065</name>
</gene>
<evidence type="ECO:0000313" key="9">
    <source>
        <dbReference type="EMBL" id="OLQ73096.1"/>
    </source>
</evidence>
<dbReference type="Pfam" id="PF01313">
    <property type="entry name" value="Bac_export_3"/>
    <property type="match status" value="1"/>
</dbReference>
<dbReference type="PANTHER" id="PTHR34040:SF7">
    <property type="entry name" value="SURFACE PRESENTATION OF ANTIGENS PROTEIN SPAQ"/>
    <property type="match status" value="1"/>
</dbReference>
<comment type="similarity">
    <text evidence="2">Belongs to the FliQ/MopD/SpaQ family.</text>
</comment>